<dbReference type="EMBL" id="JACIDO010000001">
    <property type="protein sequence ID" value="MBB3934747.1"/>
    <property type="molecule type" value="Genomic_DNA"/>
</dbReference>
<protein>
    <submittedName>
        <fullName evidence="1">Uncharacterized protein</fullName>
    </submittedName>
</protein>
<dbReference type="Proteomes" id="UP000531216">
    <property type="component" value="Unassembled WGS sequence"/>
</dbReference>
<dbReference type="RefSeq" id="WP_090957923.1">
    <property type="nucleotide sequence ID" value="NZ_FOOA01000001.1"/>
</dbReference>
<organism evidence="1 2">
    <name type="scientific">Aureimonas phyllosphaerae</name>
    <dbReference type="NCBI Taxonomy" id="1166078"/>
    <lineage>
        <taxon>Bacteria</taxon>
        <taxon>Pseudomonadati</taxon>
        <taxon>Pseudomonadota</taxon>
        <taxon>Alphaproteobacteria</taxon>
        <taxon>Hyphomicrobiales</taxon>
        <taxon>Aurantimonadaceae</taxon>
        <taxon>Aureimonas</taxon>
    </lineage>
</organism>
<proteinExistence type="predicted"/>
<dbReference type="AlphaFoldDB" id="A0A7W6BPX3"/>
<sequence length="76" mass="8633">MDGKEEHVLDEARIDRQVETVARLARELRFELLLLKRMRGRGAVRTERTEVAPMRSLAEVYAAALLRRAEAEGKAG</sequence>
<evidence type="ECO:0000313" key="2">
    <source>
        <dbReference type="Proteomes" id="UP000531216"/>
    </source>
</evidence>
<evidence type="ECO:0000313" key="1">
    <source>
        <dbReference type="EMBL" id="MBB3934747.1"/>
    </source>
</evidence>
<accession>A0A7W6BPX3</accession>
<gene>
    <name evidence="1" type="ORF">GGR05_000858</name>
</gene>
<comment type="caution">
    <text evidence="1">The sequence shown here is derived from an EMBL/GenBank/DDBJ whole genome shotgun (WGS) entry which is preliminary data.</text>
</comment>
<keyword evidence="2" id="KW-1185">Reference proteome</keyword>
<reference evidence="1 2" key="1">
    <citation type="submission" date="2020-08" db="EMBL/GenBank/DDBJ databases">
        <title>Genomic Encyclopedia of Type Strains, Phase IV (KMG-IV): sequencing the most valuable type-strain genomes for metagenomic binning, comparative biology and taxonomic classification.</title>
        <authorList>
            <person name="Goeker M."/>
        </authorList>
    </citation>
    <scope>NUCLEOTIDE SEQUENCE [LARGE SCALE GENOMIC DNA]</scope>
    <source>
        <strain evidence="1 2">DSM 25024</strain>
    </source>
</reference>
<name>A0A7W6BPX3_9HYPH</name>